<dbReference type="EMBL" id="FQXM01000017">
    <property type="protein sequence ID" value="SHH86894.1"/>
    <property type="molecule type" value="Genomic_DNA"/>
</dbReference>
<dbReference type="SMART" id="SM00471">
    <property type="entry name" value="HDc"/>
    <property type="match status" value="1"/>
</dbReference>
<dbReference type="RefSeq" id="WP_073339140.1">
    <property type="nucleotide sequence ID" value="NZ_FQXM01000017.1"/>
</dbReference>
<sequence>MEKSIFILTKKYSNEMKIKEAIGSLYETNLVTTATLMVELYKKSPIVLIVDLDSFEESTIEMIQSVVAIDYLPVIYTYEVNERMKKILKNEIVLHLDKVKETIIPLVNQSSIFKSKYDKVMDSYNAIDLINGEFKTFFKDWVNNEDDSKIMMKKSLDLVYAKNLFLNNKPEIVWILTLKNKNYYSIKFNLIDDEYFEEVSFNMSSRNSFNFDIYAANGFSKNFNTNELSDISIYENNFPHDIEKNTEDIRNFAGFTMGKIIIIGMNYKQSVFNFDVGIMKALAINFDLLETVKSQMNELEGAFDYTTNALARAAEANDDITGQHIKRVNTFAKLIAEELEMDKEFVKRIYNSSQMHDVGKIYVEKEILTKPGKLSNEEFEKMKMHTIFGEKIVGDSEYLKMSAEIARYHHEKFDGSGYPDGKKGEEIPLSARIVSLADIYDALRSARSYKPAFTHEEAYKIIVEGDGRVNPEHFDPSVLEAFRKNHLEFNEIYKKLAD</sequence>
<accession>A0A1M5WI54</accession>
<evidence type="ECO:0000313" key="2">
    <source>
        <dbReference type="EMBL" id="SHH86894.1"/>
    </source>
</evidence>
<dbReference type="InterPro" id="IPR003607">
    <property type="entry name" value="HD/PDEase_dom"/>
</dbReference>
<dbReference type="PANTHER" id="PTHR45228">
    <property type="entry name" value="CYCLIC DI-GMP PHOSPHODIESTERASE TM_0186-RELATED"/>
    <property type="match status" value="1"/>
</dbReference>
<proteinExistence type="predicted"/>
<evidence type="ECO:0000313" key="3">
    <source>
        <dbReference type="Proteomes" id="UP000184447"/>
    </source>
</evidence>
<name>A0A1M5WI54_9CLOT</name>
<protein>
    <submittedName>
        <fullName evidence="2">HD domain-containing protein</fullName>
    </submittedName>
</protein>
<dbReference type="STRING" id="1121316.SAMN02745207_02912"/>
<dbReference type="InterPro" id="IPR052020">
    <property type="entry name" value="Cyclic_di-GMP/3'3'-cGAMP_PDE"/>
</dbReference>
<dbReference type="Proteomes" id="UP000184447">
    <property type="component" value="Unassembled WGS sequence"/>
</dbReference>
<dbReference type="PANTHER" id="PTHR45228:SF8">
    <property type="entry name" value="TWO-COMPONENT RESPONSE REGULATOR-RELATED"/>
    <property type="match status" value="1"/>
</dbReference>
<dbReference type="AlphaFoldDB" id="A0A1M5WI54"/>
<dbReference type="CDD" id="cd00077">
    <property type="entry name" value="HDc"/>
    <property type="match status" value="1"/>
</dbReference>
<gene>
    <name evidence="2" type="ORF">SAMN02745207_02912</name>
</gene>
<evidence type="ECO:0000259" key="1">
    <source>
        <dbReference type="PROSITE" id="PS51832"/>
    </source>
</evidence>
<dbReference type="Pfam" id="PF13487">
    <property type="entry name" value="HD_5"/>
    <property type="match status" value="1"/>
</dbReference>
<dbReference type="InterPro" id="IPR037522">
    <property type="entry name" value="HD_GYP_dom"/>
</dbReference>
<feature type="domain" description="HD-GYP" evidence="1">
    <location>
        <begin position="299"/>
        <end position="498"/>
    </location>
</feature>
<reference evidence="2 3" key="1">
    <citation type="submission" date="2016-11" db="EMBL/GenBank/DDBJ databases">
        <authorList>
            <person name="Jaros S."/>
            <person name="Januszkiewicz K."/>
            <person name="Wedrychowicz H."/>
        </authorList>
    </citation>
    <scope>NUCLEOTIDE SEQUENCE [LARGE SCALE GENOMIC DNA]</scope>
    <source>
        <strain evidence="2 3">DSM 8605</strain>
    </source>
</reference>
<dbReference type="PROSITE" id="PS51832">
    <property type="entry name" value="HD_GYP"/>
    <property type="match status" value="1"/>
</dbReference>
<dbReference type="Gene3D" id="1.10.3210.10">
    <property type="entry name" value="Hypothetical protein af1432"/>
    <property type="match status" value="1"/>
</dbReference>
<organism evidence="2 3">
    <name type="scientific">Clostridium grantii DSM 8605</name>
    <dbReference type="NCBI Taxonomy" id="1121316"/>
    <lineage>
        <taxon>Bacteria</taxon>
        <taxon>Bacillati</taxon>
        <taxon>Bacillota</taxon>
        <taxon>Clostridia</taxon>
        <taxon>Eubacteriales</taxon>
        <taxon>Clostridiaceae</taxon>
        <taxon>Clostridium</taxon>
    </lineage>
</organism>
<dbReference type="SUPFAM" id="SSF109604">
    <property type="entry name" value="HD-domain/PDEase-like"/>
    <property type="match status" value="1"/>
</dbReference>
<keyword evidence="3" id="KW-1185">Reference proteome</keyword>